<sequence>MAGRSTRLADRTITLASQEANDSQVSSENTQQGEVAGASPVSVSTNLDRDTVDVQAPMGLNRMKQLIEEEALTAEQLQILNDRIRELTRAREGTLQSRDESDNDDDKPRKRRADHDLKYTNIKELKLGATLKQWTNWRLEVNRAFDGAPYKYDNDRTKVIKALMHLSEDCKTLWNNHIRRSSNDEYDWKAFTNWIERTVRDHGNFEMNTYGDWNKARQGSDQTPWSFDAYLTSLEVELEPMSEKTRAMDFLSKLQPPLQRVIELSGVNPLPQTRQEMVALATRMWEGLKKEQKTSKREVKFSYAKSKLYQNNSVLSANRGKMVDTQKDKKKTQRSYQKQYPKEFVENR</sequence>
<dbReference type="AlphaFoldDB" id="A0A1E3Q0B6"/>
<gene>
    <name evidence="2" type="ORF">LIPSTDRAFT_333480</name>
</gene>
<feature type="region of interest" description="Disordered" evidence="1">
    <location>
        <begin position="91"/>
        <end position="115"/>
    </location>
</feature>
<evidence type="ECO:0000313" key="2">
    <source>
        <dbReference type="EMBL" id="ODQ70998.1"/>
    </source>
</evidence>
<evidence type="ECO:0008006" key="4">
    <source>
        <dbReference type="Google" id="ProtNLM"/>
    </source>
</evidence>
<feature type="compositionally biased region" description="Polar residues" evidence="1">
    <location>
        <begin position="18"/>
        <end position="33"/>
    </location>
</feature>
<reference evidence="2 3" key="1">
    <citation type="journal article" date="2016" name="Proc. Natl. Acad. Sci. U.S.A.">
        <title>Comparative genomics of biotechnologically important yeasts.</title>
        <authorList>
            <person name="Riley R."/>
            <person name="Haridas S."/>
            <person name="Wolfe K.H."/>
            <person name="Lopes M.R."/>
            <person name="Hittinger C.T."/>
            <person name="Goeker M."/>
            <person name="Salamov A.A."/>
            <person name="Wisecaver J.H."/>
            <person name="Long T.M."/>
            <person name="Calvey C.H."/>
            <person name="Aerts A.L."/>
            <person name="Barry K.W."/>
            <person name="Choi C."/>
            <person name="Clum A."/>
            <person name="Coughlan A.Y."/>
            <person name="Deshpande S."/>
            <person name="Douglass A.P."/>
            <person name="Hanson S.J."/>
            <person name="Klenk H.-P."/>
            <person name="LaButti K.M."/>
            <person name="Lapidus A."/>
            <person name="Lindquist E.A."/>
            <person name="Lipzen A.M."/>
            <person name="Meier-Kolthoff J.P."/>
            <person name="Ohm R.A."/>
            <person name="Otillar R.P."/>
            <person name="Pangilinan J.L."/>
            <person name="Peng Y."/>
            <person name="Rokas A."/>
            <person name="Rosa C.A."/>
            <person name="Scheuner C."/>
            <person name="Sibirny A.A."/>
            <person name="Slot J.C."/>
            <person name="Stielow J.B."/>
            <person name="Sun H."/>
            <person name="Kurtzman C.P."/>
            <person name="Blackwell M."/>
            <person name="Grigoriev I.V."/>
            <person name="Jeffries T.W."/>
        </authorList>
    </citation>
    <scope>NUCLEOTIDE SEQUENCE [LARGE SCALE GENOMIC DNA]</scope>
    <source>
        <strain evidence="2 3">NRRL Y-11557</strain>
    </source>
</reference>
<feature type="region of interest" description="Disordered" evidence="1">
    <location>
        <begin position="315"/>
        <end position="348"/>
    </location>
</feature>
<name>A0A1E3Q0B6_LIPST</name>
<organism evidence="2 3">
    <name type="scientific">Lipomyces starkeyi NRRL Y-11557</name>
    <dbReference type="NCBI Taxonomy" id="675824"/>
    <lineage>
        <taxon>Eukaryota</taxon>
        <taxon>Fungi</taxon>
        <taxon>Dikarya</taxon>
        <taxon>Ascomycota</taxon>
        <taxon>Saccharomycotina</taxon>
        <taxon>Lipomycetes</taxon>
        <taxon>Lipomycetales</taxon>
        <taxon>Lipomycetaceae</taxon>
        <taxon>Lipomyces</taxon>
    </lineage>
</organism>
<accession>A0A1E3Q0B6</accession>
<dbReference type="EMBL" id="KV454299">
    <property type="protein sequence ID" value="ODQ70998.1"/>
    <property type="molecule type" value="Genomic_DNA"/>
</dbReference>
<dbReference type="OrthoDB" id="4369405at2759"/>
<feature type="compositionally biased region" description="Basic and acidic residues" evidence="1">
    <location>
        <begin position="91"/>
        <end position="100"/>
    </location>
</feature>
<feature type="region of interest" description="Disordered" evidence="1">
    <location>
        <begin position="18"/>
        <end position="50"/>
    </location>
</feature>
<proteinExistence type="predicted"/>
<evidence type="ECO:0000256" key="1">
    <source>
        <dbReference type="SAM" id="MobiDB-lite"/>
    </source>
</evidence>
<keyword evidence="3" id="KW-1185">Reference proteome</keyword>
<protein>
    <recommendedName>
        <fullName evidence="4">Ty3 transposon capsid-like protein domain-containing protein</fullName>
    </recommendedName>
</protein>
<dbReference type="Proteomes" id="UP000094385">
    <property type="component" value="Unassembled WGS sequence"/>
</dbReference>
<evidence type="ECO:0000313" key="3">
    <source>
        <dbReference type="Proteomes" id="UP000094385"/>
    </source>
</evidence>